<proteinExistence type="predicted"/>
<feature type="transmembrane region" description="Helical" evidence="2">
    <location>
        <begin position="205"/>
        <end position="224"/>
    </location>
</feature>
<dbReference type="OrthoDB" id="10446801at2759"/>
<gene>
    <name evidence="5" type="ORF">MGAL_10B034673</name>
</gene>
<feature type="compositionally biased region" description="Polar residues" evidence="1">
    <location>
        <begin position="272"/>
        <end position="282"/>
    </location>
</feature>
<feature type="domain" description="Immunoglobulin" evidence="4">
    <location>
        <begin position="37"/>
        <end position="135"/>
    </location>
</feature>
<evidence type="ECO:0000313" key="5">
    <source>
        <dbReference type="EMBL" id="VDI63121.1"/>
    </source>
</evidence>
<keyword evidence="2" id="KW-1133">Transmembrane helix</keyword>
<sequence>MAGQYLKVMLLKVAVIGFTMDTDCPKHNPDKPCIKTLHSVVVQSSDSLILNCTCFDKTNSQWTGPNKHLPTVPSPYIPYSHGTELNPRLNKSKYMVLGGYDVHLCNLKITNVLPDDDGLYMCQYISLNTIHIDVYNLVARRSTHDQTRSTDIEMINTVHNVFPITEYVGDTSSVNLDEKNTKTEAYTFENNREEVSDNRTMSLEWILPLIGILITFGVVTTVALRRKYKRENTTRWIEDIEENAQGDSFDNRLYQASDILEINNRQRHNRVSRNQALSSSQIHTDEGYSGVNGESVENRRYYASEIPDISNRQGHNRISRNQALASSHTDEGYKGVSATVPATETTHTRRTNLSQNVDSQINGRNMHYAEVSFEVLHPTHRFVIHGNDDRTVYSEIDHSIRAEPLPSSSSESEDD</sequence>
<feature type="chain" id="PRO_5032900513" description="Immunoglobulin domain-containing protein" evidence="3">
    <location>
        <begin position="18"/>
        <end position="415"/>
    </location>
</feature>
<evidence type="ECO:0000256" key="2">
    <source>
        <dbReference type="SAM" id="Phobius"/>
    </source>
</evidence>
<dbReference type="Proteomes" id="UP000596742">
    <property type="component" value="Unassembled WGS sequence"/>
</dbReference>
<accession>A0A8B6GF73</accession>
<keyword evidence="2" id="KW-0472">Membrane</keyword>
<evidence type="ECO:0000256" key="1">
    <source>
        <dbReference type="SAM" id="MobiDB-lite"/>
    </source>
</evidence>
<dbReference type="EMBL" id="UYJE01008340">
    <property type="protein sequence ID" value="VDI63121.1"/>
    <property type="molecule type" value="Genomic_DNA"/>
</dbReference>
<dbReference type="InterPro" id="IPR003599">
    <property type="entry name" value="Ig_sub"/>
</dbReference>
<keyword evidence="2" id="KW-0812">Transmembrane</keyword>
<keyword evidence="3" id="KW-0732">Signal</keyword>
<reference evidence="5" key="1">
    <citation type="submission" date="2018-11" db="EMBL/GenBank/DDBJ databases">
        <authorList>
            <person name="Alioto T."/>
            <person name="Alioto T."/>
        </authorList>
    </citation>
    <scope>NUCLEOTIDE SEQUENCE</scope>
</reference>
<evidence type="ECO:0000313" key="6">
    <source>
        <dbReference type="Proteomes" id="UP000596742"/>
    </source>
</evidence>
<dbReference type="InterPro" id="IPR013783">
    <property type="entry name" value="Ig-like_fold"/>
</dbReference>
<evidence type="ECO:0000259" key="4">
    <source>
        <dbReference type="SMART" id="SM00409"/>
    </source>
</evidence>
<protein>
    <recommendedName>
        <fullName evidence="4">Immunoglobulin domain-containing protein</fullName>
    </recommendedName>
</protein>
<organism evidence="5 6">
    <name type="scientific">Mytilus galloprovincialis</name>
    <name type="common">Mediterranean mussel</name>
    <dbReference type="NCBI Taxonomy" id="29158"/>
    <lineage>
        <taxon>Eukaryota</taxon>
        <taxon>Metazoa</taxon>
        <taxon>Spiralia</taxon>
        <taxon>Lophotrochozoa</taxon>
        <taxon>Mollusca</taxon>
        <taxon>Bivalvia</taxon>
        <taxon>Autobranchia</taxon>
        <taxon>Pteriomorphia</taxon>
        <taxon>Mytilida</taxon>
        <taxon>Mytiloidea</taxon>
        <taxon>Mytilidae</taxon>
        <taxon>Mytilinae</taxon>
        <taxon>Mytilus</taxon>
    </lineage>
</organism>
<dbReference type="SMART" id="SM00409">
    <property type="entry name" value="IG"/>
    <property type="match status" value="1"/>
</dbReference>
<dbReference type="InterPro" id="IPR036179">
    <property type="entry name" value="Ig-like_dom_sf"/>
</dbReference>
<feature type="signal peptide" evidence="3">
    <location>
        <begin position="1"/>
        <end position="17"/>
    </location>
</feature>
<keyword evidence="6" id="KW-1185">Reference proteome</keyword>
<name>A0A8B6GF73_MYTGA</name>
<dbReference type="SUPFAM" id="SSF48726">
    <property type="entry name" value="Immunoglobulin"/>
    <property type="match status" value="1"/>
</dbReference>
<dbReference type="Gene3D" id="2.60.40.10">
    <property type="entry name" value="Immunoglobulins"/>
    <property type="match status" value="1"/>
</dbReference>
<feature type="region of interest" description="Disordered" evidence="1">
    <location>
        <begin position="272"/>
        <end position="293"/>
    </location>
</feature>
<dbReference type="AlphaFoldDB" id="A0A8B6GF73"/>
<evidence type="ECO:0000256" key="3">
    <source>
        <dbReference type="SAM" id="SignalP"/>
    </source>
</evidence>
<comment type="caution">
    <text evidence="5">The sequence shown here is derived from an EMBL/GenBank/DDBJ whole genome shotgun (WGS) entry which is preliminary data.</text>
</comment>